<dbReference type="InterPro" id="IPR036551">
    <property type="entry name" value="Flavin_trans-like"/>
</dbReference>
<name>A0A419T8C1_9FIRM</name>
<dbReference type="Proteomes" id="UP000284277">
    <property type="component" value="Unassembled WGS sequence"/>
</dbReference>
<evidence type="ECO:0000259" key="6">
    <source>
        <dbReference type="Pfam" id="PF02441"/>
    </source>
</evidence>
<evidence type="ECO:0000256" key="5">
    <source>
        <dbReference type="HAMAP-Rule" id="MF_01984"/>
    </source>
</evidence>
<feature type="binding site" evidence="5">
    <location>
        <position position="125"/>
    </location>
    <ligand>
        <name>FMN</name>
        <dbReference type="ChEBI" id="CHEBI:58210"/>
    </ligand>
</feature>
<feature type="binding site" evidence="5">
    <location>
        <position position="156"/>
    </location>
    <ligand>
        <name>dimethylallyl phosphate</name>
        <dbReference type="ChEBI" id="CHEBI:88052"/>
    </ligand>
</feature>
<comment type="caution">
    <text evidence="7">The sequence shown here is derived from an EMBL/GenBank/DDBJ whole genome shotgun (WGS) entry which is preliminary data.</text>
</comment>
<feature type="binding site" evidence="5">
    <location>
        <begin position="12"/>
        <end position="14"/>
    </location>
    <ligand>
        <name>FMN</name>
        <dbReference type="ChEBI" id="CHEBI:58210"/>
    </ligand>
</feature>
<feature type="domain" description="Flavoprotein" evidence="6">
    <location>
        <begin position="4"/>
        <end position="176"/>
    </location>
</feature>
<evidence type="ECO:0000256" key="2">
    <source>
        <dbReference type="ARBA" id="ARBA00022630"/>
    </source>
</evidence>
<evidence type="ECO:0000256" key="3">
    <source>
        <dbReference type="ARBA" id="ARBA00022643"/>
    </source>
</evidence>
<protein>
    <recommendedName>
        <fullName evidence="5">Flavin prenyltransferase UbiX</fullName>
        <ecNumber evidence="5">2.5.1.129</ecNumber>
    </recommendedName>
</protein>
<dbReference type="InterPro" id="IPR003382">
    <property type="entry name" value="Flavoprotein"/>
</dbReference>
<feature type="binding site" evidence="5">
    <location>
        <begin position="90"/>
        <end position="93"/>
    </location>
    <ligand>
        <name>FMN</name>
        <dbReference type="ChEBI" id="CHEBI:58210"/>
    </ligand>
</feature>
<dbReference type="NCBIfam" id="TIGR00421">
    <property type="entry name" value="ubiX_pad"/>
    <property type="match status" value="1"/>
</dbReference>
<dbReference type="Gene3D" id="3.40.50.1950">
    <property type="entry name" value="Flavin prenyltransferase-like"/>
    <property type="match status" value="1"/>
</dbReference>
<comment type="catalytic activity">
    <reaction evidence="5">
        <text>dimethylallyl phosphate + FMNH2 = prenylated FMNH2 + phosphate</text>
        <dbReference type="Rhea" id="RHEA:37743"/>
        <dbReference type="ChEBI" id="CHEBI:43474"/>
        <dbReference type="ChEBI" id="CHEBI:57618"/>
        <dbReference type="ChEBI" id="CHEBI:87467"/>
        <dbReference type="ChEBI" id="CHEBI:88052"/>
        <dbReference type="EC" id="2.5.1.129"/>
    </reaction>
</comment>
<dbReference type="EMBL" id="MCIA01000006">
    <property type="protein sequence ID" value="RKD33616.1"/>
    <property type="molecule type" value="Genomic_DNA"/>
</dbReference>
<keyword evidence="2 5" id="KW-0285">Flavoprotein</keyword>
<keyword evidence="3 5" id="KW-0288">FMN</keyword>
<dbReference type="OrthoDB" id="9781577at2"/>
<dbReference type="AlphaFoldDB" id="A0A419T8C1"/>
<organism evidence="7 8">
    <name type="scientific">Lacrimispora algidixylanolytica</name>
    <dbReference type="NCBI Taxonomy" id="94868"/>
    <lineage>
        <taxon>Bacteria</taxon>
        <taxon>Bacillati</taxon>
        <taxon>Bacillota</taxon>
        <taxon>Clostridia</taxon>
        <taxon>Lachnospirales</taxon>
        <taxon>Lachnospiraceae</taxon>
        <taxon>Lacrimispora</taxon>
    </lineage>
</organism>
<evidence type="ECO:0000256" key="4">
    <source>
        <dbReference type="ARBA" id="ARBA00022679"/>
    </source>
</evidence>
<dbReference type="NCBIfam" id="NF004685">
    <property type="entry name" value="PRK06029.1"/>
    <property type="match status" value="1"/>
</dbReference>
<dbReference type="RefSeq" id="WP_120195669.1">
    <property type="nucleotide sequence ID" value="NZ_MCIA01000006.1"/>
</dbReference>
<keyword evidence="1 5" id="KW-0637">Prenyltransferase</keyword>
<keyword evidence="4 5" id="KW-0808">Transferase</keyword>
<reference evidence="7 8" key="1">
    <citation type="submission" date="2016-08" db="EMBL/GenBank/DDBJ databases">
        <title>A new outlook on sporulation: Clostridium algidixylanolyticum.</title>
        <authorList>
            <person name="Poppleton D.I."/>
            <person name="Gribaldo S."/>
        </authorList>
    </citation>
    <scope>NUCLEOTIDE SEQUENCE [LARGE SCALE GENOMIC DNA]</scope>
    <source>
        <strain evidence="7 8">SPL73</strain>
    </source>
</reference>
<accession>A0A419T8C1</accession>
<dbReference type="GO" id="GO:0106141">
    <property type="term" value="F:flavin prenyltransferase activity"/>
    <property type="evidence" value="ECO:0007669"/>
    <property type="project" value="UniProtKB-EC"/>
</dbReference>
<feature type="binding site" evidence="5">
    <location>
        <position position="172"/>
    </location>
    <ligand>
        <name>dimethylallyl phosphate</name>
        <dbReference type="ChEBI" id="CHEBI:88052"/>
    </ligand>
</feature>
<evidence type="ECO:0000313" key="7">
    <source>
        <dbReference type="EMBL" id="RKD33616.1"/>
    </source>
</evidence>
<evidence type="ECO:0000313" key="8">
    <source>
        <dbReference type="Proteomes" id="UP000284277"/>
    </source>
</evidence>
<evidence type="ECO:0000256" key="1">
    <source>
        <dbReference type="ARBA" id="ARBA00022602"/>
    </source>
</evidence>
<dbReference type="HAMAP" id="MF_01984">
    <property type="entry name" value="ubiX_pad"/>
    <property type="match status" value="1"/>
</dbReference>
<dbReference type="Pfam" id="PF02441">
    <property type="entry name" value="Flavoprotein"/>
    <property type="match status" value="1"/>
</dbReference>
<sequence length="188" mass="20856">MERKRIVVAVSGASGAPLAVACMKQLQKHTDYEIHLVISRGGEETIRHETDLTLEEFKSLAHVSYDNKNIGASIASGTYETEGMIVVPCSMKTVAGICSGYSDNLLLRAADVTVKERRKLILVARETPLSPIHLRNMEYLSRLQNVVILPPVISYYSKPKSLEDINHHIAGKILDAAGIKIEGFKRWE</sequence>
<comment type="function">
    <text evidence="5">Flavin prenyltransferase that catalyzes the synthesis of the prenylated FMN cofactor (prenyl-FMN) for 4-hydroxy-3-polyprenylbenzoic acid decarboxylase UbiD. The prenyltransferase is metal-independent and links a dimethylallyl moiety from dimethylallyl monophosphate (DMAP) to the flavin N5 and C6 atoms of FMN.</text>
</comment>
<comment type="caution">
    <text evidence="5">Lacks conserved residue(s) required for the propagation of feature annotation.</text>
</comment>
<dbReference type="InterPro" id="IPR004507">
    <property type="entry name" value="UbiX-like"/>
</dbReference>
<dbReference type="PROSITE" id="PS51257">
    <property type="entry name" value="PROKAR_LIPOPROTEIN"/>
    <property type="match status" value="1"/>
</dbReference>
<comment type="similarity">
    <text evidence="5">Belongs to the UbiX/PAD1 family.</text>
</comment>
<proteinExistence type="inferred from homology"/>
<keyword evidence="8" id="KW-1185">Reference proteome</keyword>
<dbReference type="EC" id="2.5.1.129" evidence="5"/>
<dbReference type="SUPFAM" id="SSF52507">
    <property type="entry name" value="Homo-oligomeric flavin-containing Cys decarboxylases, HFCD"/>
    <property type="match status" value="1"/>
</dbReference>
<gene>
    <name evidence="5" type="primary">ubiX</name>
    <name evidence="7" type="ORF">BET01_13865</name>
</gene>
<feature type="binding site" evidence="5">
    <location>
        <position position="39"/>
    </location>
    <ligand>
        <name>FMN</name>
        <dbReference type="ChEBI" id="CHEBI:58210"/>
    </ligand>
</feature>